<dbReference type="InterPro" id="IPR013849">
    <property type="entry name" value="DNA_helicase_Holl-junc_RuvA_I"/>
</dbReference>
<name>A0A382GFL7_9ZZZZ</name>
<dbReference type="GO" id="GO:0009378">
    <property type="term" value="F:four-way junction helicase activity"/>
    <property type="evidence" value="ECO:0007669"/>
    <property type="project" value="InterPro"/>
</dbReference>
<dbReference type="Pfam" id="PF01330">
    <property type="entry name" value="RuvA_N"/>
    <property type="match status" value="1"/>
</dbReference>
<dbReference type="InterPro" id="IPR012340">
    <property type="entry name" value="NA-bd_OB-fold"/>
</dbReference>
<proteinExistence type="predicted"/>
<dbReference type="Gene3D" id="2.40.50.140">
    <property type="entry name" value="Nucleic acid-binding proteins"/>
    <property type="match status" value="1"/>
</dbReference>
<feature type="non-terminal residue" evidence="2">
    <location>
        <position position="33"/>
    </location>
</feature>
<evidence type="ECO:0000313" key="2">
    <source>
        <dbReference type="EMBL" id="SVB73403.1"/>
    </source>
</evidence>
<dbReference type="EMBL" id="UINC01055007">
    <property type="protein sequence ID" value="SVB73403.1"/>
    <property type="molecule type" value="Genomic_DNA"/>
</dbReference>
<organism evidence="2">
    <name type="scientific">marine metagenome</name>
    <dbReference type="NCBI Taxonomy" id="408172"/>
    <lineage>
        <taxon>unclassified sequences</taxon>
        <taxon>metagenomes</taxon>
        <taxon>ecological metagenomes</taxon>
    </lineage>
</organism>
<feature type="non-terminal residue" evidence="2">
    <location>
        <position position="1"/>
    </location>
</feature>
<dbReference type="SUPFAM" id="SSF50249">
    <property type="entry name" value="Nucleic acid-binding proteins"/>
    <property type="match status" value="1"/>
</dbReference>
<reference evidence="2" key="1">
    <citation type="submission" date="2018-05" db="EMBL/GenBank/DDBJ databases">
        <authorList>
            <person name="Lanie J.A."/>
            <person name="Ng W.-L."/>
            <person name="Kazmierczak K.M."/>
            <person name="Andrzejewski T.M."/>
            <person name="Davidsen T.M."/>
            <person name="Wayne K.J."/>
            <person name="Tettelin H."/>
            <person name="Glass J.I."/>
            <person name="Rusch D."/>
            <person name="Podicherti R."/>
            <person name="Tsui H.-C.T."/>
            <person name="Winkler M.E."/>
        </authorList>
    </citation>
    <scope>NUCLEOTIDE SEQUENCE</scope>
</reference>
<dbReference type="GO" id="GO:0005524">
    <property type="term" value="F:ATP binding"/>
    <property type="evidence" value="ECO:0007669"/>
    <property type="project" value="InterPro"/>
</dbReference>
<accession>A0A382GFL7</accession>
<dbReference type="GO" id="GO:0006310">
    <property type="term" value="P:DNA recombination"/>
    <property type="evidence" value="ECO:0007669"/>
    <property type="project" value="InterPro"/>
</dbReference>
<dbReference type="GO" id="GO:0006281">
    <property type="term" value="P:DNA repair"/>
    <property type="evidence" value="ECO:0007669"/>
    <property type="project" value="InterPro"/>
</dbReference>
<sequence>VDVHGVGYEIEAPLSTCIKLPPIGEEVHLRTHF</sequence>
<feature type="domain" description="DNA helicase Holliday junction RuvA type" evidence="1">
    <location>
        <begin position="1"/>
        <end position="33"/>
    </location>
</feature>
<evidence type="ECO:0000259" key="1">
    <source>
        <dbReference type="Pfam" id="PF01330"/>
    </source>
</evidence>
<gene>
    <name evidence="2" type="ORF">METZ01_LOCUS226257</name>
</gene>
<protein>
    <recommendedName>
        <fullName evidence="1">DNA helicase Holliday junction RuvA type domain-containing protein</fullName>
    </recommendedName>
</protein>
<dbReference type="AlphaFoldDB" id="A0A382GFL7"/>